<keyword evidence="3" id="KW-0804">Transcription</keyword>
<accession>A0AAF0CT96</accession>
<dbReference type="InterPro" id="IPR000524">
    <property type="entry name" value="Tscrpt_reg_HTH_GntR"/>
</dbReference>
<dbReference type="PRINTS" id="PR00035">
    <property type="entry name" value="HTHGNTR"/>
</dbReference>
<evidence type="ECO:0000256" key="1">
    <source>
        <dbReference type="ARBA" id="ARBA00023015"/>
    </source>
</evidence>
<dbReference type="PROSITE" id="PS50949">
    <property type="entry name" value="HTH_GNTR"/>
    <property type="match status" value="1"/>
</dbReference>
<dbReference type="CDD" id="cd07377">
    <property type="entry name" value="WHTH_GntR"/>
    <property type="match status" value="1"/>
</dbReference>
<keyword evidence="1" id="KW-0805">Transcription regulation</keyword>
<dbReference type="PANTHER" id="PTHR43537:SF47">
    <property type="entry name" value="REGULATORY PROTEIN GNTR HTH"/>
    <property type="match status" value="1"/>
</dbReference>
<dbReference type="Gene3D" id="1.20.120.530">
    <property type="entry name" value="GntR ligand-binding domain-like"/>
    <property type="match status" value="1"/>
</dbReference>
<name>A0AAF0CT96_9ENTE</name>
<protein>
    <submittedName>
        <fullName evidence="5">FadR family transcriptional regulator</fullName>
    </submittedName>
</protein>
<dbReference type="SUPFAM" id="SSF46785">
    <property type="entry name" value="Winged helix' DNA-binding domain"/>
    <property type="match status" value="1"/>
</dbReference>
<dbReference type="InterPro" id="IPR036390">
    <property type="entry name" value="WH_DNA-bd_sf"/>
</dbReference>
<dbReference type="Pfam" id="PF07729">
    <property type="entry name" value="FCD"/>
    <property type="match status" value="1"/>
</dbReference>
<evidence type="ECO:0000259" key="4">
    <source>
        <dbReference type="PROSITE" id="PS50949"/>
    </source>
</evidence>
<dbReference type="KEGG" id="vie:OL234_05565"/>
<dbReference type="GO" id="GO:0003700">
    <property type="term" value="F:DNA-binding transcription factor activity"/>
    <property type="evidence" value="ECO:0007669"/>
    <property type="project" value="InterPro"/>
</dbReference>
<dbReference type="InterPro" id="IPR008920">
    <property type="entry name" value="TF_FadR/GntR_C"/>
</dbReference>
<gene>
    <name evidence="5" type="ORF">OL234_05565</name>
</gene>
<dbReference type="InterPro" id="IPR036388">
    <property type="entry name" value="WH-like_DNA-bd_sf"/>
</dbReference>
<keyword evidence="2" id="KW-0238">DNA-binding</keyword>
<reference evidence="5" key="1">
    <citation type="submission" date="2022-10" db="EMBL/GenBank/DDBJ databases">
        <title>Vagococcus sp. isolated from poultry meat.</title>
        <authorList>
            <person name="Johansson P."/>
            <person name="Bjorkroth J."/>
        </authorList>
    </citation>
    <scope>NUCLEOTIDE SEQUENCE</scope>
    <source>
        <strain evidence="5">STAA11</strain>
    </source>
</reference>
<dbReference type="EMBL" id="CP110232">
    <property type="protein sequence ID" value="WEG72454.1"/>
    <property type="molecule type" value="Genomic_DNA"/>
</dbReference>
<proteinExistence type="predicted"/>
<dbReference type="InterPro" id="IPR011711">
    <property type="entry name" value="GntR_C"/>
</dbReference>
<dbReference type="Proteomes" id="UP001179647">
    <property type="component" value="Chromosome"/>
</dbReference>
<evidence type="ECO:0000313" key="6">
    <source>
        <dbReference type="Proteomes" id="UP001179647"/>
    </source>
</evidence>
<dbReference type="SMART" id="SM00345">
    <property type="entry name" value="HTH_GNTR"/>
    <property type="match status" value="1"/>
</dbReference>
<evidence type="ECO:0000313" key="5">
    <source>
        <dbReference type="EMBL" id="WEG72454.1"/>
    </source>
</evidence>
<feature type="domain" description="HTH gntR-type" evidence="4">
    <location>
        <begin position="7"/>
        <end position="75"/>
    </location>
</feature>
<dbReference type="SMART" id="SM00895">
    <property type="entry name" value="FCD"/>
    <property type="match status" value="1"/>
</dbReference>
<sequence length="217" mass="24434">MKKPVRLSLTKQIANEIEIKIESKSWPIGTKIPTESQLAKQFEVSRNTIREALQSLIQVGVLEARPGDGTYVLASGKFEANMYHQLSLAKAEEVIEARCFLEKNLAYLAAQNRTANDLAIIKNAWQVRLENQADLERLVETDGAFHLEIARAAHNSVLFELYQAMTSYIYQVLLSKLTDEGYHNAELSNKLHEELIQAIIDQDSHLSESLAAKIITL</sequence>
<dbReference type="SUPFAM" id="SSF48008">
    <property type="entry name" value="GntR ligand-binding domain-like"/>
    <property type="match status" value="1"/>
</dbReference>
<evidence type="ECO:0000256" key="3">
    <source>
        <dbReference type="ARBA" id="ARBA00023163"/>
    </source>
</evidence>
<keyword evidence="6" id="KW-1185">Reference proteome</keyword>
<dbReference type="RefSeq" id="WP_275468257.1">
    <property type="nucleotide sequence ID" value="NZ_CP110232.1"/>
</dbReference>
<dbReference type="PANTHER" id="PTHR43537">
    <property type="entry name" value="TRANSCRIPTIONAL REGULATOR, GNTR FAMILY"/>
    <property type="match status" value="1"/>
</dbReference>
<dbReference type="Pfam" id="PF00392">
    <property type="entry name" value="GntR"/>
    <property type="match status" value="1"/>
</dbReference>
<dbReference type="Gene3D" id="1.10.10.10">
    <property type="entry name" value="Winged helix-like DNA-binding domain superfamily/Winged helix DNA-binding domain"/>
    <property type="match status" value="1"/>
</dbReference>
<evidence type="ECO:0000256" key="2">
    <source>
        <dbReference type="ARBA" id="ARBA00023125"/>
    </source>
</evidence>
<dbReference type="GO" id="GO:0003677">
    <property type="term" value="F:DNA binding"/>
    <property type="evidence" value="ECO:0007669"/>
    <property type="project" value="UniProtKB-KW"/>
</dbReference>
<dbReference type="AlphaFoldDB" id="A0AAF0CT96"/>
<organism evidence="5 6">
    <name type="scientific">Vagococcus intermedius</name>
    <dbReference type="NCBI Taxonomy" id="2991418"/>
    <lineage>
        <taxon>Bacteria</taxon>
        <taxon>Bacillati</taxon>
        <taxon>Bacillota</taxon>
        <taxon>Bacilli</taxon>
        <taxon>Lactobacillales</taxon>
        <taxon>Enterococcaceae</taxon>
        <taxon>Vagococcus</taxon>
    </lineage>
</organism>